<dbReference type="PANTHER" id="PTHR37544:SF1">
    <property type="entry name" value="PHOSPHORIBOSYLAMINOIMIDAZOLE-SUCCINOCARBOXAMIDE SYNTHASE"/>
    <property type="match status" value="1"/>
</dbReference>
<dbReference type="PANTHER" id="PTHR37544">
    <property type="entry name" value="SPRAY-RELATED"/>
    <property type="match status" value="1"/>
</dbReference>
<name>A0A395MIH3_9HYPO</name>
<comment type="caution">
    <text evidence="2">The sequence shown here is derived from an EMBL/GenBank/DDBJ whole genome shotgun (WGS) entry which is preliminary data.</text>
</comment>
<feature type="transmembrane region" description="Helical" evidence="1">
    <location>
        <begin position="252"/>
        <end position="274"/>
    </location>
</feature>
<dbReference type="Proteomes" id="UP000265631">
    <property type="component" value="Unassembled WGS sequence"/>
</dbReference>
<evidence type="ECO:0000256" key="1">
    <source>
        <dbReference type="SAM" id="Phobius"/>
    </source>
</evidence>
<dbReference type="InterPro" id="IPR021840">
    <property type="entry name" value="DUF3433"/>
</dbReference>
<protein>
    <submittedName>
        <fullName evidence="2">Uncharacterized protein</fullName>
    </submittedName>
</protein>
<dbReference type="STRING" id="2594813.A0A395MIH3"/>
<feature type="transmembrane region" description="Helical" evidence="1">
    <location>
        <begin position="409"/>
        <end position="429"/>
    </location>
</feature>
<reference evidence="2 3" key="1">
    <citation type="journal article" date="2018" name="PLoS Pathog.">
        <title>Evolution of structural diversity of trichothecenes, a family of toxins produced by plant pathogenic and entomopathogenic fungi.</title>
        <authorList>
            <person name="Proctor R.H."/>
            <person name="McCormick S.P."/>
            <person name="Kim H.S."/>
            <person name="Cardoza R.E."/>
            <person name="Stanley A.M."/>
            <person name="Lindo L."/>
            <person name="Kelly A."/>
            <person name="Brown D.W."/>
            <person name="Lee T."/>
            <person name="Vaughan M.M."/>
            <person name="Alexander N.J."/>
            <person name="Busman M."/>
            <person name="Gutierrez S."/>
        </authorList>
    </citation>
    <scope>NUCLEOTIDE SEQUENCE [LARGE SCALE GENOMIC DNA]</scope>
    <source>
        <strain evidence="2 3">NRRL 13405</strain>
    </source>
</reference>
<sequence>MLEAPVEVFVPKIICEEANLEDTDLTVPLFRSWKDEIFMRNFRFTSKSCNASAGMESHVYTVHRLNCSGLNEAVVSIIDGNATSWLADNEPFDIRYAISAAKFKNTIKYAIETWDAALDVQAKSVSFSRDPTKARTLANLSTHAFAEMLWTNIDSPADVLVTSDRVPTIKGYSNWGSTPGAEAVLFQLMYAKLGYPKDLGVFYELSTLWNTSISVLDAIAKDMARKSILISQRQRGSSKGLRIDNRLHMRPLAVWAMVAMFLLLAIICLMLLWLDKPSRWTPAMSGSIASHAAILANSPSVQGITDGTGHLSQAGLTERLEFLRFSARIDQDGRFRITTTVTPQDSNFEKSGTKTQKKNRRWVPLAVRLPVILATFIAPLLCIGVLELLHRILREEKHLLAVGTKDSAFLSYAIRLVSALVVFSVATMINNLDFAIITFAPYSNLRSGNSTAKRSILFHPLSMSPLLVLWKSIRNRQLGFTSSNAATLIATFLTIVTSGLWIATETQVTNQSSAAYVTNWNLGWFKDYSQDSGATLELNLIRNRGAVTPPTIWEDLVVPRIFLGNDFVNTTYRDDAYSFDVIALQPVLNCSSLPQSAISTPFWTHSVERGKMGQFMPETGTMVVLDPPGIDKRCSVASYQGAADMRFNASYKVYTPIWVGEYVNLVNSTAGRVNIDCPSIGMLFGTVNTTAPMGRNLTGLVCTQGINEVPTFGYNLKSFVASSLPYLEKDDAHYQYDTFFNQLTRRPGGYRREDLLGPSNVKTLIKAVTADYRELMRHIINSNLRASNDSSSDILSASNSSSTDSQTLITGSHSARVTHLIVDPTSKLVLQILLATMTGLSFVGFALHGFVSWL</sequence>
<evidence type="ECO:0000313" key="3">
    <source>
        <dbReference type="Proteomes" id="UP000265631"/>
    </source>
</evidence>
<keyword evidence="1" id="KW-0472">Membrane</keyword>
<feature type="transmembrane region" description="Helical" evidence="1">
    <location>
        <begin position="369"/>
        <end position="389"/>
    </location>
</feature>
<organism evidence="2 3">
    <name type="scientific">Fusarium flagelliforme</name>
    <dbReference type="NCBI Taxonomy" id="2675880"/>
    <lineage>
        <taxon>Eukaryota</taxon>
        <taxon>Fungi</taxon>
        <taxon>Dikarya</taxon>
        <taxon>Ascomycota</taxon>
        <taxon>Pezizomycotina</taxon>
        <taxon>Sordariomycetes</taxon>
        <taxon>Hypocreomycetidae</taxon>
        <taxon>Hypocreales</taxon>
        <taxon>Nectriaceae</taxon>
        <taxon>Fusarium</taxon>
        <taxon>Fusarium incarnatum-equiseti species complex</taxon>
    </lineage>
</organism>
<dbReference type="Pfam" id="PF11915">
    <property type="entry name" value="DUF3433"/>
    <property type="match status" value="1"/>
</dbReference>
<proteinExistence type="predicted"/>
<gene>
    <name evidence="2" type="ORF">FIE12Z_8123</name>
</gene>
<feature type="transmembrane region" description="Helical" evidence="1">
    <location>
        <begin position="485"/>
        <end position="503"/>
    </location>
</feature>
<dbReference type="AlphaFoldDB" id="A0A395MIH3"/>
<evidence type="ECO:0000313" key="2">
    <source>
        <dbReference type="EMBL" id="RFN47666.1"/>
    </source>
</evidence>
<dbReference type="EMBL" id="PXXK01000241">
    <property type="protein sequence ID" value="RFN47666.1"/>
    <property type="molecule type" value="Genomic_DNA"/>
</dbReference>
<feature type="transmembrane region" description="Helical" evidence="1">
    <location>
        <begin position="828"/>
        <end position="851"/>
    </location>
</feature>
<keyword evidence="1" id="KW-1133">Transmembrane helix</keyword>
<keyword evidence="1" id="KW-0812">Transmembrane</keyword>
<keyword evidence="3" id="KW-1185">Reference proteome</keyword>
<accession>A0A395MIH3</accession>